<proteinExistence type="predicted"/>
<dbReference type="Proteomes" id="UP000279446">
    <property type="component" value="Unassembled WGS sequence"/>
</dbReference>
<evidence type="ECO:0000259" key="1">
    <source>
        <dbReference type="Pfam" id="PF13614"/>
    </source>
</evidence>
<dbReference type="OrthoDB" id="9815116at2"/>
<dbReference type="SUPFAM" id="SSF52540">
    <property type="entry name" value="P-loop containing nucleoside triphosphate hydrolases"/>
    <property type="match status" value="1"/>
</dbReference>
<keyword evidence="3" id="KW-1185">Reference proteome</keyword>
<dbReference type="InterPro" id="IPR025669">
    <property type="entry name" value="AAA_dom"/>
</dbReference>
<organism evidence="2 3">
    <name type="scientific">Paenibacillus anaericanus</name>
    <dbReference type="NCBI Taxonomy" id="170367"/>
    <lineage>
        <taxon>Bacteria</taxon>
        <taxon>Bacillati</taxon>
        <taxon>Bacillota</taxon>
        <taxon>Bacilli</taxon>
        <taxon>Bacillales</taxon>
        <taxon>Paenibacillaceae</taxon>
        <taxon>Paenibacillus</taxon>
    </lineage>
</organism>
<protein>
    <submittedName>
        <fullName evidence="2">ParA family protein</fullName>
    </submittedName>
</protein>
<evidence type="ECO:0000313" key="3">
    <source>
        <dbReference type="Proteomes" id="UP000279446"/>
    </source>
</evidence>
<dbReference type="Gene3D" id="3.40.50.300">
    <property type="entry name" value="P-loop containing nucleotide triphosphate hydrolases"/>
    <property type="match status" value="1"/>
</dbReference>
<dbReference type="InterPro" id="IPR050678">
    <property type="entry name" value="DNA_Partitioning_ATPase"/>
</dbReference>
<accession>A0A3S1JY12</accession>
<gene>
    <name evidence="2" type="ORF">EJP82_26030</name>
</gene>
<dbReference type="PANTHER" id="PTHR13696">
    <property type="entry name" value="P-LOOP CONTAINING NUCLEOSIDE TRIPHOSPHATE HYDROLASE"/>
    <property type="match status" value="1"/>
</dbReference>
<feature type="domain" description="AAA" evidence="1">
    <location>
        <begin position="4"/>
        <end position="170"/>
    </location>
</feature>
<name>A0A3S1JY12_9BACL</name>
<dbReference type="InterPro" id="IPR027417">
    <property type="entry name" value="P-loop_NTPase"/>
</dbReference>
<dbReference type="Pfam" id="PF13614">
    <property type="entry name" value="AAA_31"/>
    <property type="match status" value="1"/>
</dbReference>
<sequence length="262" mass="29777">MAIKISFGIQKGGVGKTTTVGIVSHLLSKEAKVLAVDFDSQGNLTHLLSRRSVYDFQGKSVLEGLVEKNASKYIYKVDDNLDILPAEDTLITLTRYLYRDYKGHPLTLLKETLEPLEDLYDYIIFDLPPNLGEHTLNALVASDFTIPILQTEPFCWDALPRYLETIDLLCSSDSVYEKAIAPDLKILGILATMSDVRSTTDKNIYELAKEDYKDLMFDTIIKRRSRIKDFSLTGISEQYANDREGLEQYYTFVEELKKHVGK</sequence>
<dbReference type="CDD" id="cd02042">
    <property type="entry name" value="ParAB_family"/>
    <property type="match status" value="1"/>
</dbReference>
<dbReference type="EMBL" id="RZNY01000044">
    <property type="protein sequence ID" value="RUT39492.1"/>
    <property type="molecule type" value="Genomic_DNA"/>
</dbReference>
<dbReference type="RefSeq" id="WP_127194981.1">
    <property type="nucleotide sequence ID" value="NZ_RZNY01000044.1"/>
</dbReference>
<comment type="caution">
    <text evidence="2">The sequence shown here is derived from an EMBL/GenBank/DDBJ whole genome shotgun (WGS) entry which is preliminary data.</text>
</comment>
<reference evidence="2 3" key="1">
    <citation type="submission" date="2018-12" db="EMBL/GenBank/DDBJ databases">
        <authorList>
            <person name="Sun L."/>
            <person name="Chen Z."/>
        </authorList>
    </citation>
    <scope>NUCLEOTIDE SEQUENCE [LARGE SCALE GENOMIC DNA]</scope>
    <source>
        <strain evidence="2 3">DSM 15890</strain>
    </source>
</reference>
<dbReference type="AlphaFoldDB" id="A0A3S1JY12"/>
<dbReference type="PANTHER" id="PTHR13696:SF52">
    <property type="entry name" value="PARA FAMILY PROTEIN CT_582"/>
    <property type="match status" value="1"/>
</dbReference>
<evidence type="ECO:0000313" key="2">
    <source>
        <dbReference type="EMBL" id="RUT39492.1"/>
    </source>
</evidence>